<accession>A0A4C1VH00</accession>
<organism evidence="2 3">
    <name type="scientific">Eumeta variegata</name>
    <name type="common">Bagworm moth</name>
    <name type="synonym">Eumeta japonica</name>
    <dbReference type="NCBI Taxonomy" id="151549"/>
    <lineage>
        <taxon>Eukaryota</taxon>
        <taxon>Metazoa</taxon>
        <taxon>Ecdysozoa</taxon>
        <taxon>Arthropoda</taxon>
        <taxon>Hexapoda</taxon>
        <taxon>Insecta</taxon>
        <taxon>Pterygota</taxon>
        <taxon>Neoptera</taxon>
        <taxon>Endopterygota</taxon>
        <taxon>Lepidoptera</taxon>
        <taxon>Glossata</taxon>
        <taxon>Ditrysia</taxon>
        <taxon>Tineoidea</taxon>
        <taxon>Psychidae</taxon>
        <taxon>Oiketicinae</taxon>
        <taxon>Eumeta</taxon>
    </lineage>
</organism>
<comment type="caution">
    <text evidence="2">The sequence shown here is derived from an EMBL/GenBank/DDBJ whole genome shotgun (WGS) entry which is preliminary data.</text>
</comment>
<dbReference type="OrthoDB" id="9971063at2759"/>
<protein>
    <recommendedName>
        <fullName evidence="1">DUF4817 domain-containing protein</fullName>
    </recommendedName>
</protein>
<feature type="domain" description="DUF4817" evidence="1">
    <location>
        <begin position="6"/>
        <end position="45"/>
    </location>
</feature>
<dbReference type="Proteomes" id="UP000299102">
    <property type="component" value="Unassembled WGS sequence"/>
</dbReference>
<evidence type="ECO:0000259" key="1">
    <source>
        <dbReference type="Pfam" id="PF16087"/>
    </source>
</evidence>
<name>A0A4C1VH00_EUMVA</name>
<keyword evidence="3" id="KW-1185">Reference proteome</keyword>
<dbReference type="AlphaFoldDB" id="A0A4C1VH00"/>
<sequence length="120" mass="13516">MASFSAREYGEMIMCYGEAQGNAREALRIYVERYPDRRHPSDSHIITRKGFRLSPSKSAHRHTHRKSIVTAESWNPGLTLVRAQNIAKGSAMSVRATFPITPLQIPITSKPHYPAIVVIE</sequence>
<dbReference type="InterPro" id="IPR032135">
    <property type="entry name" value="DUF4817"/>
</dbReference>
<evidence type="ECO:0000313" key="2">
    <source>
        <dbReference type="EMBL" id="GBP37005.1"/>
    </source>
</evidence>
<evidence type="ECO:0000313" key="3">
    <source>
        <dbReference type="Proteomes" id="UP000299102"/>
    </source>
</evidence>
<dbReference type="EMBL" id="BGZK01000327">
    <property type="protein sequence ID" value="GBP37005.1"/>
    <property type="molecule type" value="Genomic_DNA"/>
</dbReference>
<gene>
    <name evidence="2" type="ORF">EVAR_31003_1</name>
</gene>
<reference evidence="2 3" key="1">
    <citation type="journal article" date="2019" name="Commun. Biol.">
        <title>The bagworm genome reveals a unique fibroin gene that provides high tensile strength.</title>
        <authorList>
            <person name="Kono N."/>
            <person name="Nakamura H."/>
            <person name="Ohtoshi R."/>
            <person name="Tomita M."/>
            <person name="Numata K."/>
            <person name="Arakawa K."/>
        </authorList>
    </citation>
    <scope>NUCLEOTIDE SEQUENCE [LARGE SCALE GENOMIC DNA]</scope>
</reference>
<dbReference type="Pfam" id="PF16087">
    <property type="entry name" value="DUF4817"/>
    <property type="match status" value="1"/>
</dbReference>
<proteinExistence type="predicted"/>